<evidence type="ECO:0000256" key="1">
    <source>
        <dbReference type="SAM" id="Phobius"/>
    </source>
</evidence>
<dbReference type="Proteomes" id="UP000664288">
    <property type="component" value="Unassembled WGS sequence"/>
</dbReference>
<keyword evidence="1" id="KW-0812">Transmembrane</keyword>
<keyword evidence="3" id="KW-1185">Reference proteome</keyword>
<dbReference type="EMBL" id="JAFMPY010000013">
    <property type="protein sequence ID" value="MBO0904643.1"/>
    <property type="molecule type" value="Genomic_DNA"/>
</dbReference>
<evidence type="ECO:0000313" key="2">
    <source>
        <dbReference type="EMBL" id="MBO0904643.1"/>
    </source>
</evidence>
<reference evidence="2 3" key="1">
    <citation type="submission" date="2021-03" db="EMBL/GenBank/DDBJ databases">
        <title>Whole genome sequence of Jiella sp. MQZ13P-4.</title>
        <authorList>
            <person name="Tuo L."/>
        </authorList>
    </citation>
    <scope>NUCLEOTIDE SEQUENCE [LARGE SCALE GENOMIC DNA]</scope>
    <source>
        <strain evidence="2 3">MQZ13P-4</strain>
    </source>
</reference>
<proteinExistence type="predicted"/>
<protein>
    <submittedName>
        <fullName evidence="2">Uncharacterized protein</fullName>
    </submittedName>
</protein>
<gene>
    <name evidence="2" type="ORF">J1C47_13420</name>
</gene>
<comment type="caution">
    <text evidence="2">The sequence shown here is derived from an EMBL/GenBank/DDBJ whole genome shotgun (WGS) entry which is preliminary data.</text>
</comment>
<sequence length="64" mass="7356">MWLPIHLLLRTAYWVRRPPDRRWLIAAGAAVALCAAVAIVENTVGWPDWAKTQRVPRNAVHLMR</sequence>
<accession>A0ABS3J6P5</accession>
<dbReference type="RefSeq" id="WP_207351283.1">
    <property type="nucleotide sequence ID" value="NZ_JAFMPY010000013.1"/>
</dbReference>
<feature type="transmembrane region" description="Helical" evidence="1">
    <location>
        <begin position="23"/>
        <end position="40"/>
    </location>
</feature>
<keyword evidence="1" id="KW-0472">Membrane</keyword>
<organism evidence="2 3">
    <name type="scientific">Jiella sonneratiae</name>
    <dbReference type="NCBI Taxonomy" id="2816856"/>
    <lineage>
        <taxon>Bacteria</taxon>
        <taxon>Pseudomonadati</taxon>
        <taxon>Pseudomonadota</taxon>
        <taxon>Alphaproteobacteria</taxon>
        <taxon>Hyphomicrobiales</taxon>
        <taxon>Aurantimonadaceae</taxon>
        <taxon>Jiella</taxon>
    </lineage>
</organism>
<keyword evidence="1" id="KW-1133">Transmembrane helix</keyword>
<evidence type="ECO:0000313" key="3">
    <source>
        <dbReference type="Proteomes" id="UP000664288"/>
    </source>
</evidence>
<name>A0ABS3J6P5_9HYPH</name>